<gene>
    <name evidence="1" type="ORF">J2Z83_000204</name>
</gene>
<accession>A0ABS4IB20</accession>
<dbReference type="Proteomes" id="UP001519345">
    <property type="component" value="Unassembled WGS sequence"/>
</dbReference>
<comment type="caution">
    <text evidence="1">The sequence shown here is derived from an EMBL/GenBank/DDBJ whole genome shotgun (WGS) entry which is preliminary data.</text>
</comment>
<evidence type="ECO:0000313" key="1">
    <source>
        <dbReference type="EMBL" id="MBP1968112.1"/>
    </source>
</evidence>
<keyword evidence="2" id="KW-1185">Reference proteome</keyword>
<dbReference type="EMBL" id="JAGGKX010000001">
    <property type="protein sequence ID" value="MBP1968112.1"/>
    <property type="molecule type" value="Genomic_DNA"/>
</dbReference>
<dbReference type="RefSeq" id="WP_209461352.1">
    <property type="nucleotide sequence ID" value="NZ_CP110224.1"/>
</dbReference>
<proteinExistence type="predicted"/>
<reference evidence="1 2" key="1">
    <citation type="submission" date="2021-03" db="EMBL/GenBank/DDBJ databases">
        <title>Genomic Encyclopedia of Type Strains, Phase IV (KMG-IV): sequencing the most valuable type-strain genomes for metagenomic binning, comparative biology and taxonomic classification.</title>
        <authorList>
            <person name="Goeker M."/>
        </authorList>
    </citation>
    <scope>NUCLEOTIDE SEQUENCE [LARGE SCALE GENOMIC DNA]</scope>
    <source>
        <strain evidence="1 2">DSM 25609</strain>
    </source>
</reference>
<protein>
    <recommendedName>
        <fullName evidence="3">Hydrolase</fullName>
    </recommendedName>
</protein>
<evidence type="ECO:0008006" key="3">
    <source>
        <dbReference type="Google" id="ProtNLM"/>
    </source>
</evidence>
<organism evidence="1 2">
    <name type="scientific">Virgibacillus natechei</name>
    <dbReference type="NCBI Taxonomy" id="1216297"/>
    <lineage>
        <taxon>Bacteria</taxon>
        <taxon>Bacillati</taxon>
        <taxon>Bacillota</taxon>
        <taxon>Bacilli</taxon>
        <taxon>Bacillales</taxon>
        <taxon>Bacillaceae</taxon>
        <taxon>Virgibacillus</taxon>
    </lineage>
</organism>
<name>A0ABS4IB20_9BACI</name>
<sequence length="104" mass="12535">MERQKYYYVTVDTEEIREISIPDNDIEYEITANQNQLEELRELFMKKSKDGKDAAEYIGKPFDEWGADDKREEYQHHLIMIYRKLYELGTEKTKSKIKELGIIH</sequence>
<evidence type="ECO:0000313" key="2">
    <source>
        <dbReference type="Proteomes" id="UP001519345"/>
    </source>
</evidence>